<comment type="similarity">
    <text evidence="1">To bacterial alkanal monooxygenase alpha and beta chains.</text>
</comment>
<sequence>MIPFSLLDLSPILKGGTAAEALRNTRDLAQHAERWGYQRYWLAEHHNMTGIASAATAVVMADVLAATSTIRVGSGGIMLPNHAPLVVAEQFGTLESLHPGRVDLGLGRAPGTDPRTTRALRRNLIDSADTFPDDVQELQSYFQPALPDQPVRAVPGAGLNVPIWLLGSSLFSAQLAAKLSLPFAFASHFAPTYLQQALHLYRTQFTPSAALDRPYAMVAVNVFAADDEREAWRLFTSKQQQSLGLIRGTPGPLNPPVDDMTPLWSPSEQARVEHSLACSVVGTADTVRDGLARLADETAADELIITAQIYDHTARLRSFEITAGLRDTIAAPRTLQFEEAE</sequence>
<dbReference type="InterPro" id="IPR036661">
    <property type="entry name" value="Luciferase-like_sf"/>
</dbReference>
<protein>
    <submittedName>
        <fullName evidence="3">LLM class flavin-dependent oxidoreductase</fullName>
        <ecNumber evidence="3">1.-.-.-</ecNumber>
    </submittedName>
</protein>
<dbReference type="Pfam" id="PF00296">
    <property type="entry name" value="Bac_luciferase"/>
    <property type="match status" value="1"/>
</dbReference>
<reference evidence="3" key="1">
    <citation type="submission" date="2023-06" db="EMBL/GenBank/DDBJ databases">
        <authorList>
            <person name="Zhang S."/>
        </authorList>
    </citation>
    <scope>NUCLEOTIDE SEQUENCE</scope>
    <source>
        <strain evidence="3">SG2303</strain>
    </source>
</reference>
<feature type="domain" description="Luciferase-like" evidence="2">
    <location>
        <begin position="9"/>
        <end position="296"/>
    </location>
</feature>
<evidence type="ECO:0000313" key="4">
    <source>
        <dbReference type="Proteomes" id="UP001168540"/>
    </source>
</evidence>
<evidence type="ECO:0000259" key="2">
    <source>
        <dbReference type="Pfam" id="PF00296"/>
    </source>
</evidence>
<dbReference type="PANTHER" id="PTHR30137">
    <property type="entry name" value="LUCIFERASE-LIKE MONOOXYGENASE"/>
    <property type="match status" value="1"/>
</dbReference>
<dbReference type="InterPro" id="IPR050766">
    <property type="entry name" value="Bact_Lucif_Oxidored"/>
</dbReference>
<dbReference type="NCBIfam" id="TIGR03558">
    <property type="entry name" value="oxido_grp_1"/>
    <property type="match status" value="1"/>
</dbReference>
<dbReference type="EMBL" id="JAUEDK010000061">
    <property type="protein sequence ID" value="MDN0077316.1"/>
    <property type="molecule type" value="Genomic_DNA"/>
</dbReference>
<evidence type="ECO:0000256" key="1">
    <source>
        <dbReference type="ARBA" id="ARBA00007789"/>
    </source>
</evidence>
<keyword evidence="3" id="KW-0560">Oxidoreductase</keyword>
<dbReference type="Gene3D" id="3.20.20.30">
    <property type="entry name" value="Luciferase-like domain"/>
    <property type="match status" value="1"/>
</dbReference>
<comment type="caution">
    <text evidence="3">The sequence shown here is derived from an EMBL/GenBank/DDBJ whole genome shotgun (WGS) entry which is preliminary data.</text>
</comment>
<organism evidence="3 4">
    <name type="scientific">Crenobacter oryzisoli</name>
    <dbReference type="NCBI Taxonomy" id="3056844"/>
    <lineage>
        <taxon>Bacteria</taxon>
        <taxon>Pseudomonadati</taxon>
        <taxon>Pseudomonadota</taxon>
        <taxon>Betaproteobacteria</taxon>
        <taxon>Neisseriales</taxon>
        <taxon>Neisseriaceae</taxon>
        <taxon>Crenobacter</taxon>
    </lineage>
</organism>
<dbReference type="CDD" id="cd00347">
    <property type="entry name" value="Flavin_utilizing_monoxygenases"/>
    <property type="match status" value="1"/>
</dbReference>
<dbReference type="InterPro" id="IPR019949">
    <property type="entry name" value="CmoO-like"/>
</dbReference>
<keyword evidence="4" id="KW-1185">Reference proteome</keyword>
<accession>A0ABT7XU53</accession>
<dbReference type="RefSeq" id="WP_289831968.1">
    <property type="nucleotide sequence ID" value="NZ_JAUEDK010000061.1"/>
</dbReference>
<dbReference type="InterPro" id="IPR011251">
    <property type="entry name" value="Luciferase-like_dom"/>
</dbReference>
<name>A0ABT7XU53_9NEIS</name>
<dbReference type="GO" id="GO:0016491">
    <property type="term" value="F:oxidoreductase activity"/>
    <property type="evidence" value="ECO:0007669"/>
    <property type="project" value="UniProtKB-KW"/>
</dbReference>
<gene>
    <name evidence="3" type="ORF">QU481_21005</name>
</gene>
<evidence type="ECO:0000313" key="3">
    <source>
        <dbReference type="EMBL" id="MDN0077316.1"/>
    </source>
</evidence>
<proteinExistence type="predicted"/>
<dbReference type="EC" id="1.-.-.-" evidence="3"/>
<dbReference type="PANTHER" id="PTHR30137:SF6">
    <property type="entry name" value="LUCIFERASE-LIKE MONOOXYGENASE"/>
    <property type="match status" value="1"/>
</dbReference>
<dbReference type="Proteomes" id="UP001168540">
    <property type="component" value="Unassembled WGS sequence"/>
</dbReference>
<dbReference type="SUPFAM" id="SSF51679">
    <property type="entry name" value="Bacterial luciferase-like"/>
    <property type="match status" value="1"/>
</dbReference>